<comment type="similarity">
    <text evidence="1">Belongs to the peptidase A1 family.</text>
</comment>
<evidence type="ECO:0000313" key="7">
    <source>
        <dbReference type="Proteomes" id="UP000591131"/>
    </source>
</evidence>
<accession>A0A7J6N068</accession>
<gene>
    <name evidence="6" type="ORF">FOL47_002518</name>
</gene>
<dbReference type="SUPFAM" id="SSF50630">
    <property type="entry name" value="Acid proteases"/>
    <property type="match status" value="1"/>
</dbReference>
<dbReference type="InterPro" id="IPR021109">
    <property type="entry name" value="Peptidase_aspartic_dom_sf"/>
</dbReference>
<evidence type="ECO:0000256" key="4">
    <source>
        <dbReference type="ARBA" id="ARBA00022801"/>
    </source>
</evidence>
<evidence type="ECO:0000259" key="5">
    <source>
        <dbReference type="PROSITE" id="PS51767"/>
    </source>
</evidence>
<keyword evidence="7" id="KW-1185">Reference proteome</keyword>
<keyword evidence="2" id="KW-0645">Protease</keyword>
<dbReference type="PANTHER" id="PTHR47966">
    <property type="entry name" value="BETA-SITE APP-CLEAVING ENZYME, ISOFORM A-RELATED"/>
    <property type="match status" value="1"/>
</dbReference>
<dbReference type="EMBL" id="JAAPAO010000017">
    <property type="protein sequence ID" value="KAF4677279.1"/>
    <property type="molecule type" value="Genomic_DNA"/>
</dbReference>
<keyword evidence="3" id="KW-0064">Aspartyl protease</keyword>
<dbReference type="GO" id="GO:0006508">
    <property type="term" value="P:proteolysis"/>
    <property type="evidence" value="ECO:0007669"/>
    <property type="project" value="UniProtKB-KW"/>
</dbReference>
<dbReference type="InterPro" id="IPR001969">
    <property type="entry name" value="Aspartic_peptidase_AS"/>
</dbReference>
<dbReference type="InterPro" id="IPR001461">
    <property type="entry name" value="Aspartic_peptidase_A1"/>
</dbReference>
<name>A0A7J6N068_PERCH</name>
<feature type="domain" description="Peptidase A1" evidence="5">
    <location>
        <begin position="24"/>
        <end position="344"/>
    </location>
</feature>
<reference evidence="6 7" key="1">
    <citation type="submission" date="2020-04" db="EMBL/GenBank/DDBJ databases">
        <title>Perkinsus chesapeaki whole genome sequence.</title>
        <authorList>
            <person name="Bogema D.R."/>
        </authorList>
    </citation>
    <scope>NUCLEOTIDE SEQUENCE [LARGE SCALE GENOMIC DNA]</scope>
    <source>
        <strain evidence="6">ATCC PRA-425</strain>
    </source>
</reference>
<keyword evidence="4" id="KW-0378">Hydrolase</keyword>
<dbReference type="Gene3D" id="2.40.70.10">
    <property type="entry name" value="Acid Proteases"/>
    <property type="match status" value="1"/>
</dbReference>
<proteinExistence type="inferred from homology"/>
<sequence length="350" mass="38522">MANKSEGTVMSLGITYRESPRTGYAIYGPLSVNKQPMVAIVDTGSTSTLLVWKEWYELFTGLGACRTFMFVCFSCSDPRGPPRVFKVRNTQLFAFEYSANVFGADDISFGLIGGQDPPPPMFPSANYLGLKPDIDGTGFSLMDQLRSKRVLKTATFTLFLRPTKESDIFRGKLILGGVDPTQYVIPLRYVPLLSIDDYVVELRSLSIQAGRTTLGINQRATIRTGDNYIRIPSIYSTGLVQALAGAASNIRGQKVDIVFDGKRNSYIVDCPLRKYLPSLTFYLGPDGDVPLEISSQGYVRKFVGAQPCTVMIMPLEGYTWQLPAGALVGNYIEFQPVDNRLGVAKLKPGP</sequence>
<dbReference type="OrthoDB" id="10567808at2759"/>
<dbReference type="Pfam" id="PF00026">
    <property type="entry name" value="Asp"/>
    <property type="match status" value="1"/>
</dbReference>
<comment type="caution">
    <text evidence="6">The sequence shown here is derived from an EMBL/GenBank/DDBJ whole genome shotgun (WGS) entry which is preliminary data.</text>
</comment>
<dbReference type="InterPro" id="IPR033121">
    <property type="entry name" value="PEPTIDASE_A1"/>
</dbReference>
<evidence type="ECO:0000256" key="1">
    <source>
        <dbReference type="ARBA" id="ARBA00007447"/>
    </source>
</evidence>
<dbReference type="PROSITE" id="PS00141">
    <property type="entry name" value="ASP_PROTEASE"/>
    <property type="match status" value="1"/>
</dbReference>
<evidence type="ECO:0000313" key="6">
    <source>
        <dbReference type="EMBL" id="KAF4677279.1"/>
    </source>
</evidence>
<organism evidence="6 7">
    <name type="scientific">Perkinsus chesapeaki</name>
    <name type="common">Clam parasite</name>
    <name type="synonym">Perkinsus andrewsi</name>
    <dbReference type="NCBI Taxonomy" id="330153"/>
    <lineage>
        <taxon>Eukaryota</taxon>
        <taxon>Sar</taxon>
        <taxon>Alveolata</taxon>
        <taxon>Perkinsozoa</taxon>
        <taxon>Perkinsea</taxon>
        <taxon>Perkinsida</taxon>
        <taxon>Perkinsidae</taxon>
        <taxon>Perkinsus</taxon>
    </lineage>
</organism>
<dbReference type="Proteomes" id="UP000591131">
    <property type="component" value="Unassembled WGS sequence"/>
</dbReference>
<dbReference type="PANTHER" id="PTHR47966:SF51">
    <property type="entry name" value="BETA-SITE APP-CLEAVING ENZYME, ISOFORM A-RELATED"/>
    <property type="match status" value="1"/>
</dbReference>
<dbReference type="GO" id="GO:0004190">
    <property type="term" value="F:aspartic-type endopeptidase activity"/>
    <property type="evidence" value="ECO:0007669"/>
    <property type="project" value="UniProtKB-KW"/>
</dbReference>
<protein>
    <recommendedName>
        <fullName evidence="5">Peptidase A1 domain-containing protein</fullName>
    </recommendedName>
</protein>
<evidence type="ECO:0000256" key="3">
    <source>
        <dbReference type="ARBA" id="ARBA00022750"/>
    </source>
</evidence>
<dbReference type="AlphaFoldDB" id="A0A7J6N068"/>
<evidence type="ECO:0000256" key="2">
    <source>
        <dbReference type="ARBA" id="ARBA00022670"/>
    </source>
</evidence>
<dbReference type="PROSITE" id="PS51767">
    <property type="entry name" value="PEPTIDASE_A1"/>
    <property type="match status" value="1"/>
</dbReference>